<organism evidence="2 3">
    <name type="scientific">Ascaris lumbricoides</name>
    <name type="common">Giant roundworm</name>
    <dbReference type="NCBI Taxonomy" id="6252"/>
    <lineage>
        <taxon>Eukaryota</taxon>
        <taxon>Metazoa</taxon>
        <taxon>Ecdysozoa</taxon>
        <taxon>Nematoda</taxon>
        <taxon>Chromadorea</taxon>
        <taxon>Rhabditida</taxon>
        <taxon>Spirurina</taxon>
        <taxon>Ascaridomorpha</taxon>
        <taxon>Ascaridoidea</taxon>
        <taxon>Ascarididae</taxon>
        <taxon>Ascaris</taxon>
    </lineage>
</organism>
<dbReference type="AlphaFoldDB" id="A0A0M3IUH8"/>
<reference evidence="3" key="1">
    <citation type="submission" date="2017-02" db="UniProtKB">
        <authorList>
            <consortium name="WormBaseParasite"/>
        </authorList>
    </citation>
    <scope>IDENTIFICATION</scope>
</reference>
<protein>
    <submittedName>
        <fullName evidence="3">RNA-directed RNA polymerase</fullName>
    </submittedName>
</protein>
<name>A0A0M3IUH8_ASCLU</name>
<dbReference type="Proteomes" id="UP000036681">
    <property type="component" value="Unplaced"/>
</dbReference>
<dbReference type="InterPro" id="IPR057493">
    <property type="entry name" value="PH_RdRP-assoc"/>
</dbReference>
<evidence type="ECO:0000259" key="1">
    <source>
        <dbReference type="Pfam" id="PF25359"/>
    </source>
</evidence>
<sequence length="260" mass="29182">MRMAVSLSFPERPNDTRDNCAAINESPFMCLEFTSDLENLLPNTFFSTLESLAISFVFNDRLLNQESEFYEILCRLHARIGLPLDFSWVKSEYAANRYVAPPVRIIGSDHRRIAKADEQVEGTDHVAPIESPVDARCAGMLKECGNFGLEYFIAALISRGAIVKDQILVLKQLLLHDKKQVVVFWRYAAPPVRIIGCDHRWIAEADEQVEGTDHVASIESPVDARCAGMLKECGNFGLEYFIAALISRGAIVKDQILVLF</sequence>
<proteinExistence type="predicted"/>
<keyword evidence="2" id="KW-1185">Reference proteome</keyword>
<dbReference type="Pfam" id="PF25359">
    <property type="entry name" value="PH_met_RdRP"/>
    <property type="match status" value="1"/>
</dbReference>
<accession>A0A0M3IUH8</accession>
<evidence type="ECO:0000313" key="2">
    <source>
        <dbReference type="Proteomes" id="UP000036681"/>
    </source>
</evidence>
<dbReference type="WBParaSite" id="ALUE_0002240601-mRNA-1">
    <property type="protein sequence ID" value="ALUE_0002240601-mRNA-1"/>
    <property type="gene ID" value="ALUE_0002240601"/>
</dbReference>
<feature type="domain" description="PH-like" evidence="1">
    <location>
        <begin position="7"/>
        <end position="90"/>
    </location>
</feature>
<evidence type="ECO:0000313" key="3">
    <source>
        <dbReference type="WBParaSite" id="ALUE_0002240601-mRNA-1"/>
    </source>
</evidence>